<evidence type="ECO:0008006" key="3">
    <source>
        <dbReference type="Google" id="ProtNLM"/>
    </source>
</evidence>
<accession>A0ABS3GBD7</accession>
<evidence type="ECO:0000313" key="1">
    <source>
        <dbReference type="EMBL" id="MBO0355887.1"/>
    </source>
</evidence>
<dbReference type="RefSeq" id="WP_207036312.1">
    <property type="nucleotide sequence ID" value="NZ_JAFLNL010000013.1"/>
</dbReference>
<organism evidence="1 2">
    <name type="scientific">Flagellimonas aurea</name>
    <dbReference type="NCBI Taxonomy" id="2915619"/>
    <lineage>
        <taxon>Bacteria</taxon>
        <taxon>Pseudomonadati</taxon>
        <taxon>Bacteroidota</taxon>
        <taxon>Flavobacteriia</taxon>
        <taxon>Flavobacteriales</taxon>
        <taxon>Flavobacteriaceae</taxon>
        <taxon>Flagellimonas</taxon>
    </lineage>
</organism>
<comment type="caution">
    <text evidence="1">The sequence shown here is derived from an EMBL/GenBank/DDBJ whole genome shotgun (WGS) entry which is preliminary data.</text>
</comment>
<name>A0ABS3GBD7_9FLAO</name>
<dbReference type="Proteomes" id="UP000664044">
    <property type="component" value="Unassembled WGS sequence"/>
</dbReference>
<proteinExistence type="predicted"/>
<sequence length="211" mass="25410">MTEQEFFKNLQEKTETVFYQSEIYTKNKDKNWFYSICNGPILRHKPIIFGLNWGVSNDPNYEGHKAQKTYPENIDKNTWKFKSHVNTYLIKYFGYSFDEVNYSNQCFFRTPNEKFLSYQDWRDSIALFREYVEYIDPPYLIMLGRPRHLNNDELKDYRKIGYFPLGSKRRSFVRLGTLFDKYTFGSVPHSSAHISPNTHDELWKILKENLK</sequence>
<gene>
    <name evidence="1" type="ORF">J0656_17855</name>
</gene>
<dbReference type="EMBL" id="JAFLNL010000013">
    <property type="protein sequence ID" value="MBO0355887.1"/>
    <property type="molecule type" value="Genomic_DNA"/>
</dbReference>
<reference evidence="1 2" key="1">
    <citation type="submission" date="2021-03" db="EMBL/GenBank/DDBJ databases">
        <title>Muricauda lutimaris sp. nov. and Muricauda ruestringensis sp. nov, two marine members of the Flavobacteriaceae isolated from deep sea sediments of Western Pacific.</title>
        <authorList>
            <person name="Zhao S."/>
            <person name="Liu R."/>
        </authorList>
    </citation>
    <scope>NUCLEOTIDE SEQUENCE [LARGE SCALE GENOMIC DNA]</scope>
    <source>
        <strain evidence="1 2">BC31-1-A7</strain>
    </source>
</reference>
<keyword evidence="2" id="KW-1185">Reference proteome</keyword>
<evidence type="ECO:0000313" key="2">
    <source>
        <dbReference type="Proteomes" id="UP000664044"/>
    </source>
</evidence>
<protein>
    <recommendedName>
        <fullName evidence="3">Uracil-DNA glycosylase-like domain-containing protein</fullName>
    </recommendedName>
</protein>